<dbReference type="PROSITE" id="PS00018">
    <property type="entry name" value="EF_HAND_1"/>
    <property type="match status" value="4"/>
</dbReference>
<dbReference type="AlphaFoldDB" id="A0A5A8CPR3"/>
<comment type="caution">
    <text evidence="5">The sequence shown here is derived from an EMBL/GenBank/DDBJ whole genome shotgun (WGS) entry which is preliminary data.</text>
</comment>
<dbReference type="Proteomes" id="UP000323011">
    <property type="component" value="Unassembled WGS sequence"/>
</dbReference>
<evidence type="ECO:0000313" key="5">
    <source>
        <dbReference type="EMBL" id="KAA0154190.1"/>
    </source>
</evidence>
<evidence type="ECO:0000313" key="4">
    <source>
        <dbReference type="EMBL" id="KAA0149727.1"/>
    </source>
</evidence>
<dbReference type="SUPFAM" id="SSF47473">
    <property type="entry name" value="EF-hand"/>
    <property type="match status" value="2"/>
</dbReference>
<reference evidence="7 8" key="1">
    <citation type="submission" date="2019-07" db="EMBL/GenBank/DDBJ databases">
        <title>Genomes of Cafeteria roenbergensis.</title>
        <authorList>
            <person name="Fischer M.G."/>
            <person name="Hackl T."/>
            <person name="Roman M."/>
        </authorList>
    </citation>
    <scope>NUCLEOTIDE SEQUENCE [LARGE SCALE GENOMIC DNA]</scope>
    <source>
        <strain evidence="4 7">BVI</strain>
        <strain evidence="5 9">Cflag</strain>
        <strain evidence="6 8">RCC970-E3</strain>
    </source>
</reference>
<evidence type="ECO:0000313" key="7">
    <source>
        <dbReference type="Proteomes" id="UP000323011"/>
    </source>
</evidence>
<accession>A0A5A8CPR3</accession>
<dbReference type="EMBL" id="VLTN01000040">
    <property type="protein sequence ID" value="KAA0149727.1"/>
    <property type="molecule type" value="Genomic_DNA"/>
</dbReference>
<name>A0A5A8CPR3_CAFRO</name>
<dbReference type="OMA" id="NQHTFEQ"/>
<evidence type="ECO:0000259" key="3">
    <source>
        <dbReference type="PROSITE" id="PS50222"/>
    </source>
</evidence>
<evidence type="ECO:0000313" key="8">
    <source>
        <dbReference type="Proteomes" id="UP000324907"/>
    </source>
</evidence>
<proteinExistence type="predicted"/>
<dbReference type="InterPro" id="IPR018247">
    <property type="entry name" value="EF_Hand_1_Ca_BS"/>
</dbReference>
<feature type="domain" description="EF-hand" evidence="3">
    <location>
        <begin position="71"/>
        <end position="106"/>
    </location>
</feature>
<evidence type="ECO:0000313" key="9">
    <source>
        <dbReference type="Proteomes" id="UP000325113"/>
    </source>
</evidence>
<dbReference type="InterPro" id="IPR002048">
    <property type="entry name" value="EF_hand_dom"/>
</dbReference>
<dbReference type="SMART" id="SM00054">
    <property type="entry name" value="EFh"/>
    <property type="match status" value="4"/>
</dbReference>
<dbReference type="Proteomes" id="UP000324907">
    <property type="component" value="Unassembled WGS sequence"/>
</dbReference>
<feature type="domain" description="EF-hand" evidence="3">
    <location>
        <begin position="214"/>
        <end position="249"/>
    </location>
</feature>
<dbReference type="InterPro" id="IPR011992">
    <property type="entry name" value="EF-hand-dom_pair"/>
</dbReference>
<dbReference type="Gene3D" id="1.20.890.10">
    <property type="entry name" value="cAMP-dependent protein kinase regulatory subunit, dimerization-anchoring domain"/>
    <property type="match status" value="1"/>
</dbReference>
<evidence type="ECO:0000256" key="1">
    <source>
        <dbReference type="ARBA" id="ARBA00022737"/>
    </source>
</evidence>
<dbReference type="Pfam" id="PF13499">
    <property type="entry name" value="EF-hand_7"/>
    <property type="match status" value="2"/>
</dbReference>
<keyword evidence="7" id="KW-1185">Reference proteome</keyword>
<evidence type="ECO:0000313" key="6">
    <source>
        <dbReference type="EMBL" id="KAA0157990.1"/>
    </source>
</evidence>
<dbReference type="PROSITE" id="PS50222">
    <property type="entry name" value="EF_HAND_2"/>
    <property type="match status" value="4"/>
</dbReference>
<dbReference type="InterPro" id="IPR050145">
    <property type="entry name" value="Centrin_CML-like"/>
</dbReference>
<gene>
    <name evidence="6" type="ORF">FNF28_06413</name>
    <name evidence="4" type="ORF">FNF29_05738</name>
    <name evidence="5" type="ORF">FNF31_06327</name>
</gene>
<feature type="domain" description="EF-hand" evidence="3">
    <location>
        <begin position="109"/>
        <end position="144"/>
    </location>
</feature>
<dbReference type="Proteomes" id="UP000325113">
    <property type="component" value="Unassembled WGS sequence"/>
</dbReference>
<dbReference type="EMBL" id="VLTL01000161">
    <property type="protein sequence ID" value="KAA0157990.1"/>
    <property type="molecule type" value="Genomic_DNA"/>
</dbReference>
<dbReference type="EMBL" id="VLTM01000094">
    <property type="protein sequence ID" value="KAA0154190.1"/>
    <property type="molecule type" value="Genomic_DNA"/>
</dbReference>
<evidence type="ECO:0000256" key="2">
    <source>
        <dbReference type="ARBA" id="ARBA00022837"/>
    </source>
</evidence>
<organism evidence="5 9">
    <name type="scientific">Cafeteria roenbergensis</name>
    <name type="common">Marine flagellate</name>
    <dbReference type="NCBI Taxonomy" id="33653"/>
    <lineage>
        <taxon>Eukaryota</taxon>
        <taxon>Sar</taxon>
        <taxon>Stramenopiles</taxon>
        <taxon>Bigyra</taxon>
        <taxon>Opalozoa</taxon>
        <taxon>Bicosoecida</taxon>
        <taxon>Cafeteriaceae</taxon>
        <taxon>Cafeteria</taxon>
    </lineage>
</organism>
<keyword evidence="2" id="KW-0106">Calcium</keyword>
<protein>
    <recommendedName>
        <fullName evidence="3">EF-hand domain-containing protein</fullName>
    </recommendedName>
</protein>
<dbReference type="PANTHER" id="PTHR23050">
    <property type="entry name" value="CALCIUM BINDING PROTEIN"/>
    <property type="match status" value="1"/>
</dbReference>
<dbReference type="GO" id="GO:0005509">
    <property type="term" value="F:calcium ion binding"/>
    <property type="evidence" value="ECO:0007669"/>
    <property type="project" value="InterPro"/>
</dbReference>
<sequence>MASKYAKAFTVPPGFPDLLRDLTRELLREYPREHEPQPKDQEYWLLDRAARYFGSRKAMAGAAAHGPNMHDLEARITTIFREADKDNNGVLDHKEFKSVVRAFSKELGLPMSDVRRLMSEADENEDGLIDYTEFVPLAVEVIETIYAKRRFDEEAAHRQAEATEETEAYLLHGMPREKLENTLRDMFNRADADGSGKLSRTEFQTALRESGLGLTRQEVNVLLAEVDEDEDGEIDYEEFLPVCFNVLVEIVSKQLEDRRIPKEEVDLRDFFVSLFRDADSEGEGRLAPAVIKATLQSADIGLSIVQLTALMVEAVPDDDSGLVEYSSFAAVAAGIVSRMLAVQTSSDKAAELSEARETGELSLVAGMDRAAFTEALNHAIGLLDPQAQGVAPAAEVGGALADMGLEDHEVAVILQLGDLGDGSVDLDYVGRFAFDSIAAVAEQHMLAEAHGDDGAAAEAAADE</sequence>
<dbReference type="Gene3D" id="1.10.238.10">
    <property type="entry name" value="EF-hand"/>
    <property type="match status" value="3"/>
</dbReference>
<feature type="domain" description="EF-hand" evidence="3">
    <location>
        <begin position="178"/>
        <end position="213"/>
    </location>
</feature>
<keyword evidence="1" id="KW-0677">Repeat</keyword>